<evidence type="ECO:0000313" key="3">
    <source>
        <dbReference type="Proteomes" id="UP000198825"/>
    </source>
</evidence>
<proteinExistence type="predicted"/>
<evidence type="ECO:0000313" key="2">
    <source>
        <dbReference type="EMBL" id="SDV03649.1"/>
    </source>
</evidence>
<dbReference type="InterPro" id="IPR051158">
    <property type="entry name" value="Metallophosphoesterase_sf"/>
</dbReference>
<dbReference type="Gene3D" id="3.60.21.10">
    <property type="match status" value="1"/>
</dbReference>
<gene>
    <name evidence="2" type="ORF">SAMN04488544_3832</name>
</gene>
<dbReference type="AlphaFoldDB" id="A0A1H2NDS9"/>
<dbReference type="PANTHER" id="PTHR31302:SF20">
    <property type="entry name" value="CONSERVED PROTEIN"/>
    <property type="match status" value="1"/>
</dbReference>
<keyword evidence="3" id="KW-1185">Reference proteome</keyword>
<organism evidence="2 3">
    <name type="scientific">Microlunatus sagamiharensis</name>
    <dbReference type="NCBI Taxonomy" id="546874"/>
    <lineage>
        <taxon>Bacteria</taxon>
        <taxon>Bacillati</taxon>
        <taxon>Actinomycetota</taxon>
        <taxon>Actinomycetes</taxon>
        <taxon>Propionibacteriales</taxon>
        <taxon>Propionibacteriaceae</taxon>
        <taxon>Microlunatus</taxon>
    </lineage>
</organism>
<dbReference type="InterPro" id="IPR029052">
    <property type="entry name" value="Metallo-depent_PP-like"/>
</dbReference>
<dbReference type="GO" id="GO:0008758">
    <property type="term" value="F:UDP-2,3-diacylglucosamine hydrolase activity"/>
    <property type="evidence" value="ECO:0007669"/>
    <property type="project" value="TreeGrafter"/>
</dbReference>
<dbReference type="Pfam" id="PF00149">
    <property type="entry name" value="Metallophos"/>
    <property type="match status" value="1"/>
</dbReference>
<dbReference type="Proteomes" id="UP000198825">
    <property type="component" value="Chromosome I"/>
</dbReference>
<dbReference type="PANTHER" id="PTHR31302">
    <property type="entry name" value="TRANSMEMBRANE PROTEIN WITH METALLOPHOSPHOESTERASE DOMAIN-RELATED"/>
    <property type="match status" value="1"/>
</dbReference>
<accession>A0A1H2NDS9</accession>
<dbReference type="GO" id="GO:0009245">
    <property type="term" value="P:lipid A biosynthetic process"/>
    <property type="evidence" value="ECO:0007669"/>
    <property type="project" value="TreeGrafter"/>
</dbReference>
<name>A0A1H2NDS9_9ACTN</name>
<sequence length="319" mass="34349">MPTPPRWARRGLQGLGVAGLVGAGTLAYAGLYEVDAYRLRRFSVPVLPPGARDIRVLHVSDIHMTPTRTRRQRWLSELSGLEPDLVVDTGDNLAHPDAVPFVLQSLGRLLDVPGVYVWGSNDYSAPVLKSPLRYLTHRGAHAKDPEPARALPWVDLGEAFSRRGWTDLTHTTTTIEVQGVRLGFRGTDDAHLRRDHYAEVAGPVDRDEVDVAIGVTHAPYRRVIDAMTADGLDLVLAGHTHGGQVAIPGYGALVTNCDLDTARVKGLSQNTAGGRTAWMHVSAGLGTSPYSAVRFACPPEATLLTLTSRPADDGSGRPA</sequence>
<protein>
    <submittedName>
        <fullName evidence="2">Predicted phosphohydrolase, MPP superfamily</fullName>
    </submittedName>
</protein>
<dbReference type="STRING" id="546874.SAMN04488544_3832"/>
<dbReference type="GO" id="GO:0016020">
    <property type="term" value="C:membrane"/>
    <property type="evidence" value="ECO:0007669"/>
    <property type="project" value="GOC"/>
</dbReference>
<dbReference type="SUPFAM" id="SSF56300">
    <property type="entry name" value="Metallo-dependent phosphatases"/>
    <property type="match status" value="1"/>
</dbReference>
<feature type="domain" description="Calcineurin-like phosphoesterase" evidence="1">
    <location>
        <begin position="54"/>
        <end position="242"/>
    </location>
</feature>
<keyword evidence="2" id="KW-0378">Hydrolase</keyword>
<dbReference type="OrthoDB" id="9780884at2"/>
<reference evidence="3" key="1">
    <citation type="submission" date="2016-10" db="EMBL/GenBank/DDBJ databases">
        <authorList>
            <person name="Varghese N."/>
            <person name="Submissions S."/>
        </authorList>
    </citation>
    <scope>NUCLEOTIDE SEQUENCE [LARGE SCALE GENOMIC DNA]</scope>
    <source>
        <strain evidence="3">DSM 21743</strain>
    </source>
</reference>
<evidence type="ECO:0000259" key="1">
    <source>
        <dbReference type="Pfam" id="PF00149"/>
    </source>
</evidence>
<dbReference type="InterPro" id="IPR004843">
    <property type="entry name" value="Calcineurin-like_PHP"/>
</dbReference>
<dbReference type="EMBL" id="LT629799">
    <property type="protein sequence ID" value="SDV03649.1"/>
    <property type="molecule type" value="Genomic_DNA"/>
</dbReference>
<dbReference type="RefSeq" id="WP_091078178.1">
    <property type="nucleotide sequence ID" value="NZ_LT629799.1"/>
</dbReference>